<comment type="caution">
    <text evidence="1">The sequence shown here is derived from an EMBL/GenBank/DDBJ whole genome shotgun (WGS) entry which is preliminary data.</text>
</comment>
<name>A0A0G0K3Q6_9BACT</name>
<accession>A0A0G0K3Q6</accession>
<evidence type="ECO:0000313" key="2">
    <source>
        <dbReference type="Proteomes" id="UP000034181"/>
    </source>
</evidence>
<reference evidence="1 2" key="1">
    <citation type="journal article" date="2015" name="Nature">
        <title>rRNA introns, odd ribosomes, and small enigmatic genomes across a large radiation of phyla.</title>
        <authorList>
            <person name="Brown C.T."/>
            <person name="Hug L.A."/>
            <person name="Thomas B.C."/>
            <person name="Sharon I."/>
            <person name="Castelle C.J."/>
            <person name="Singh A."/>
            <person name="Wilkins M.J."/>
            <person name="Williams K.H."/>
            <person name="Banfield J.F."/>
        </authorList>
    </citation>
    <scope>NUCLEOTIDE SEQUENCE [LARGE SCALE GENOMIC DNA]</scope>
</reference>
<dbReference type="Proteomes" id="UP000034181">
    <property type="component" value="Unassembled WGS sequence"/>
</dbReference>
<organism evidence="1 2">
    <name type="scientific">Candidatus Woesebacteria bacterium GW2011_GWB1_38_5b</name>
    <dbReference type="NCBI Taxonomy" id="1618569"/>
    <lineage>
        <taxon>Bacteria</taxon>
        <taxon>Candidatus Woeseibacteriota</taxon>
    </lineage>
</organism>
<dbReference type="AlphaFoldDB" id="A0A0G0K3Q6"/>
<dbReference type="EMBL" id="LBUZ01000034">
    <property type="protein sequence ID" value="KKQ74353.1"/>
    <property type="molecule type" value="Genomic_DNA"/>
</dbReference>
<proteinExistence type="predicted"/>
<protein>
    <recommendedName>
        <fullName evidence="3">Helix-turn-helix protein, CopG</fullName>
    </recommendedName>
</protein>
<evidence type="ECO:0000313" key="1">
    <source>
        <dbReference type="EMBL" id="KKQ74353.1"/>
    </source>
</evidence>
<evidence type="ECO:0008006" key="3">
    <source>
        <dbReference type="Google" id="ProtNLM"/>
    </source>
</evidence>
<gene>
    <name evidence="1" type="ORF">US96_C0034G0014</name>
</gene>
<sequence>MKNKIKYSNEPIEARVVSDFLPKPEDLVLKEKKIRVTLTLTEKSLDFFKIAGKKHGAPYQAMIRRLLDFYVANQKA</sequence>